<name>A0ABY5AR92_9CYAN</name>
<evidence type="ECO:0000313" key="3">
    <source>
        <dbReference type="EMBL" id="USR91737.1"/>
    </source>
</evidence>
<dbReference type="Proteomes" id="UP001056708">
    <property type="component" value="Chromosome"/>
</dbReference>
<dbReference type="InterPro" id="IPR025433">
    <property type="entry name" value="DUF4168"/>
</dbReference>
<feature type="chain" id="PRO_5046525623" evidence="1">
    <location>
        <begin position="26"/>
        <end position="165"/>
    </location>
</feature>
<feature type="domain" description="DUF4168" evidence="2">
    <location>
        <begin position="41"/>
        <end position="100"/>
    </location>
</feature>
<evidence type="ECO:0000259" key="2">
    <source>
        <dbReference type="Pfam" id="PF13767"/>
    </source>
</evidence>
<accession>A0ABY5AR92</accession>
<feature type="domain" description="DUF4168" evidence="2">
    <location>
        <begin position="101"/>
        <end position="159"/>
    </location>
</feature>
<organism evidence="3 4">
    <name type="scientific">Phormidium yuhuli AB48</name>
    <dbReference type="NCBI Taxonomy" id="2940671"/>
    <lineage>
        <taxon>Bacteria</taxon>
        <taxon>Bacillati</taxon>
        <taxon>Cyanobacteriota</taxon>
        <taxon>Cyanophyceae</taxon>
        <taxon>Oscillatoriophycideae</taxon>
        <taxon>Oscillatoriales</taxon>
        <taxon>Oscillatoriaceae</taxon>
        <taxon>Phormidium</taxon>
        <taxon>Phormidium yuhuli</taxon>
    </lineage>
</organism>
<dbReference type="EMBL" id="CP098611">
    <property type="protein sequence ID" value="USR91737.1"/>
    <property type="molecule type" value="Genomic_DNA"/>
</dbReference>
<dbReference type="Pfam" id="PF13767">
    <property type="entry name" value="DUF4168"/>
    <property type="match status" value="2"/>
</dbReference>
<sequence length="165" mass="18224">MLKQLLAGSTLMGLLLFGGASTVNAQQAPAPQPGGMQETPQMDVSESDLERFAIAIQQIQAIERQAQAQMIEVIEAQGLTIDRFNEIAQSQQDPEMQAQVDVSNEEAQTFEQAVERISGIRQEAEMEMETAVQQEGLDVQEFNMISQAVQQDPSLQQRVMEMLGN</sequence>
<gene>
    <name evidence="3" type="ORF">NEA10_03130</name>
</gene>
<protein>
    <submittedName>
        <fullName evidence="3">DUF4168 domain-containing protein</fullName>
    </submittedName>
</protein>
<proteinExistence type="predicted"/>
<reference evidence="3" key="1">
    <citation type="submission" date="2022-06" db="EMBL/GenBank/DDBJ databases">
        <title>Genome sequence of Phormidium yuhuli AB48 isolated from an industrial photobioreactor environment.</title>
        <authorList>
            <person name="Qiu Y."/>
            <person name="Noonan A.J.C."/>
            <person name="Dofher K."/>
            <person name="Koch M."/>
            <person name="Kieft B."/>
            <person name="Lin X."/>
            <person name="Ziels R.M."/>
            <person name="Hallam S.J."/>
        </authorList>
    </citation>
    <scope>NUCLEOTIDE SEQUENCE</scope>
    <source>
        <strain evidence="3">AB48</strain>
    </source>
</reference>
<keyword evidence="1" id="KW-0732">Signal</keyword>
<feature type="signal peptide" evidence="1">
    <location>
        <begin position="1"/>
        <end position="25"/>
    </location>
</feature>
<evidence type="ECO:0000313" key="4">
    <source>
        <dbReference type="Proteomes" id="UP001056708"/>
    </source>
</evidence>
<keyword evidence="4" id="KW-1185">Reference proteome</keyword>
<dbReference type="RefSeq" id="WP_252663767.1">
    <property type="nucleotide sequence ID" value="NZ_CP098611.1"/>
</dbReference>
<evidence type="ECO:0000256" key="1">
    <source>
        <dbReference type="SAM" id="SignalP"/>
    </source>
</evidence>